<accession>A0A0T6ATT8</accession>
<protein>
    <recommendedName>
        <fullName evidence="3">Mannosyl-oligosaccharide glucosidase</fullName>
        <ecNumber evidence="3">3.2.1.106</ecNumber>
    </recommendedName>
</protein>
<dbReference type="Pfam" id="PF16923">
    <property type="entry name" value="Glyco_hydro_63N"/>
    <property type="match status" value="1"/>
</dbReference>
<keyword evidence="1 3" id="KW-0378">Hydrolase</keyword>
<evidence type="ECO:0000256" key="3">
    <source>
        <dbReference type="RuleBase" id="RU368089"/>
    </source>
</evidence>
<reference evidence="6 7" key="1">
    <citation type="submission" date="2015-09" db="EMBL/GenBank/DDBJ databases">
        <title>Draft genome of the scarab beetle Oryctes borbonicus.</title>
        <authorList>
            <person name="Meyer J.M."/>
            <person name="Markov G.V."/>
            <person name="Baskaran P."/>
            <person name="Herrmann M."/>
            <person name="Sommer R.J."/>
            <person name="Roedelsperger C."/>
        </authorList>
    </citation>
    <scope>NUCLEOTIDE SEQUENCE [LARGE SCALE GENOMIC DNA]</scope>
    <source>
        <strain evidence="6">OB123</strain>
        <tissue evidence="6">Whole animal</tissue>
    </source>
</reference>
<dbReference type="Gene3D" id="2.70.98.110">
    <property type="entry name" value="Glycosyl hydrolase family 63, N-terminal domain"/>
    <property type="match status" value="1"/>
</dbReference>
<comment type="subcellular location">
    <subcellularLocation>
        <location evidence="3">Endoplasmic reticulum membrane</location>
        <topology evidence="3">Single-pass type II membrane protein</topology>
    </subcellularLocation>
</comment>
<dbReference type="PANTHER" id="PTHR10412:SF11">
    <property type="entry name" value="MANNOSYL-OLIGOSACCHARIDE GLUCOSIDASE"/>
    <property type="match status" value="1"/>
</dbReference>
<feature type="region of interest" description="Disordered" evidence="4">
    <location>
        <begin position="1"/>
        <end position="28"/>
    </location>
</feature>
<dbReference type="InterPro" id="IPR004888">
    <property type="entry name" value="Glycoside_hydrolase_63"/>
</dbReference>
<evidence type="ECO:0000256" key="2">
    <source>
        <dbReference type="ARBA" id="ARBA00023295"/>
    </source>
</evidence>
<evidence type="ECO:0000256" key="4">
    <source>
        <dbReference type="SAM" id="MobiDB-lite"/>
    </source>
</evidence>
<organism evidence="6 7">
    <name type="scientific">Oryctes borbonicus</name>
    <dbReference type="NCBI Taxonomy" id="1629725"/>
    <lineage>
        <taxon>Eukaryota</taxon>
        <taxon>Metazoa</taxon>
        <taxon>Ecdysozoa</taxon>
        <taxon>Arthropoda</taxon>
        <taxon>Hexapoda</taxon>
        <taxon>Insecta</taxon>
        <taxon>Pterygota</taxon>
        <taxon>Neoptera</taxon>
        <taxon>Endopterygota</taxon>
        <taxon>Coleoptera</taxon>
        <taxon>Polyphaga</taxon>
        <taxon>Scarabaeiformia</taxon>
        <taxon>Scarabaeidae</taxon>
        <taxon>Dynastinae</taxon>
        <taxon>Oryctes</taxon>
    </lineage>
</organism>
<dbReference type="EMBL" id="LJIG01022835">
    <property type="protein sequence ID" value="KRT78470.1"/>
    <property type="molecule type" value="Genomic_DNA"/>
</dbReference>
<evidence type="ECO:0000313" key="6">
    <source>
        <dbReference type="EMBL" id="KRT78470.1"/>
    </source>
</evidence>
<feature type="compositionally biased region" description="Low complexity" evidence="4">
    <location>
        <begin position="16"/>
        <end position="26"/>
    </location>
</feature>
<dbReference type="GO" id="GO:0009311">
    <property type="term" value="P:oligosaccharide metabolic process"/>
    <property type="evidence" value="ECO:0007669"/>
    <property type="project" value="UniProtKB-UniRule"/>
</dbReference>
<feature type="domain" description="Glycosyl hydrolase family 63 N-terminal" evidence="5">
    <location>
        <begin position="87"/>
        <end position="285"/>
    </location>
</feature>
<sequence>MARQRRSQVENKIDKSTNSSSSNGSNPVKQIKTKTGLLSYWKVIMGCICLAIAIFVGYLGYLETRVNTPYDDRKMVVSSGLDKPERFWGSYRPGLYFGLKSRDPYSLLTGLMWYFPKRLRPGGDGIRHWCEQSDGLEKYGWLQHDGSTFGIQEIQDGPFIITTSFVKRLGGSHGGDWTARVSVNYKTEYANLIDEEVSLLWYTALEEGGQNYIKPSNFASKLTGVRGETSGLGEFSIKLFNYTGSVNHESYLSTNYLGLDLLKETVISSLRLVNDKTKKQKRIVLAGDILGQDGTVKRSPNFIATQVTGSVPFSIDVVFESGSFGTRQNTLAGDIYTKTLSWHSTRFSQRFEDTFGLKTKG</sequence>
<dbReference type="InterPro" id="IPR031631">
    <property type="entry name" value="Glyco_hydro_63N"/>
</dbReference>
<feature type="transmembrane region" description="Helical" evidence="3">
    <location>
        <begin position="39"/>
        <end position="61"/>
    </location>
</feature>
<keyword evidence="3" id="KW-1133">Transmembrane helix</keyword>
<keyword evidence="3" id="KW-0472">Membrane</keyword>
<gene>
    <name evidence="6" type="ORF">AMK59_7669</name>
</gene>
<dbReference type="PANTHER" id="PTHR10412">
    <property type="entry name" value="MANNOSYL-OLIGOSACCHARIDE GLUCOSIDASE"/>
    <property type="match status" value="1"/>
</dbReference>
<dbReference type="GO" id="GO:0004573">
    <property type="term" value="F:Glc3Man9GlcNAc2 oligosaccharide glucosidase activity"/>
    <property type="evidence" value="ECO:0007669"/>
    <property type="project" value="UniProtKB-UniRule"/>
</dbReference>
<dbReference type="AlphaFoldDB" id="A0A0T6ATT8"/>
<dbReference type="Proteomes" id="UP000051574">
    <property type="component" value="Unassembled WGS sequence"/>
</dbReference>
<dbReference type="GO" id="GO:0006487">
    <property type="term" value="P:protein N-linked glycosylation"/>
    <property type="evidence" value="ECO:0007669"/>
    <property type="project" value="UniProtKB-UniRule"/>
</dbReference>
<dbReference type="GO" id="GO:0005789">
    <property type="term" value="C:endoplasmic reticulum membrane"/>
    <property type="evidence" value="ECO:0007669"/>
    <property type="project" value="UniProtKB-SubCell"/>
</dbReference>
<comment type="caution">
    <text evidence="6">The sequence shown here is derived from an EMBL/GenBank/DDBJ whole genome shotgun (WGS) entry which is preliminary data.</text>
</comment>
<proteinExistence type="inferred from homology"/>
<evidence type="ECO:0000313" key="7">
    <source>
        <dbReference type="Proteomes" id="UP000051574"/>
    </source>
</evidence>
<keyword evidence="2 3" id="KW-0326">Glycosidase</keyword>
<comment type="similarity">
    <text evidence="3">Belongs to the glycosyl hydrolase 63 family.</text>
</comment>
<keyword evidence="7" id="KW-1185">Reference proteome</keyword>
<evidence type="ECO:0000259" key="5">
    <source>
        <dbReference type="Pfam" id="PF16923"/>
    </source>
</evidence>
<dbReference type="InterPro" id="IPR038518">
    <property type="entry name" value="Glyco_hydro_63N_sf"/>
</dbReference>
<dbReference type="EC" id="3.2.1.106" evidence="3"/>
<name>A0A0T6ATT8_9SCAR</name>
<comment type="function">
    <text evidence="3">Cleaves the distal alpha 1,2-linked glucose residue from the Glc(3)Man(9)GlcNAc(2) oligosaccharide precursor.</text>
</comment>
<dbReference type="OrthoDB" id="410058at2759"/>
<keyword evidence="3" id="KW-0812">Transmembrane</keyword>
<comment type="catalytic activity">
    <reaction evidence="3">
        <text>N(4)-(alpha-D-Glc-(1-&gt;2)-alpha-D-Glc-(1-&gt;3)-alpha-D-Glc-(1-&gt;3)-alpha-D-Man-(1-&gt;2)-alpha-D-Man-(1-&gt;2)-alpha-D-Man-(1-&gt;3)-[alpha-D-Man-(1-&gt;2)-alpha-D-Man-(1-&gt;3)-[alpha-D-Man-(1-&gt;2)-alpha-D-Man-(1-&gt;6)]-alpha-D-Man-(1-&gt;6)]-beta-D-Man-(1-&gt;4)-beta-D-GlcNAc-(1-&gt;4)-beta-D-GlcNAc)-L-asparaginyl-[protein] + H2O = N(4)-(alpha-D-Glc-(1-&gt;3)-alpha-D-Glc-(1-&gt;3)-alpha-D-Man-(1-&gt;2)-alpha-D-Man-(1-&gt;2)-alpha-D-Man-(1-&gt;3)-[alpha-D-Man-(1-&gt;2)-alpha-D-Man-(1-&gt;3)-[alpha-D-Man-(1-&gt;2)-alpha-D-Man-(1-&gt;6)]-alpha-D-Man-(1-&gt;6)]-beta-D-Man-(1-&gt;4)-beta-D-GlcNAc-(1-&gt;4)-beta-D-GlcNAc)-L-asparaginyl-[protein] + beta-D-glucose</text>
        <dbReference type="Rhea" id="RHEA:55988"/>
        <dbReference type="Rhea" id="RHEA-COMP:12806"/>
        <dbReference type="Rhea" id="RHEA-COMP:14355"/>
        <dbReference type="ChEBI" id="CHEBI:15377"/>
        <dbReference type="ChEBI" id="CHEBI:15903"/>
        <dbReference type="ChEBI" id="CHEBI:59082"/>
        <dbReference type="ChEBI" id="CHEBI:132537"/>
        <dbReference type="EC" id="3.2.1.106"/>
    </reaction>
</comment>
<keyword evidence="3" id="KW-0256">Endoplasmic reticulum</keyword>
<evidence type="ECO:0000256" key="1">
    <source>
        <dbReference type="ARBA" id="ARBA00022801"/>
    </source>
</evidence>